<keyword evidence="1" id="KW-0678">Repressor</keyword>
<evidence type="ECO:0000313" key="8">
    <source>
        <dbReference type="Proteomes" id="UP001501490"/>
    </source>
</evidence>
<dbReference type="SUPFAM" id="SSF46689">
    <property type="entry name" value="Homeodomain-like"/>
    <property type="match status" value="1"/>
</dbReference>
<accession>A0ABP7A7J2</accession>
<dbReference type="InterPro" id="IPR003012">
    <property type="entry name" value="Tet_transcr_reg_TetR"/>
</dbReference>
<feature type="DNA-binding region" description="H-T-H motif" evidence="5">
    <location>
        <begin position="21"/>
        <end position="40"/>
    </location>
</feature>
<gene>
    <name evidence="7" type="primary">actII</name>
    <name evidence="7" type="ORF">GCM10022236_30920</name>
</gene>
<organism evidence="7 8">
    <name type="scientific">Microlunatus ginsengisoli</name>
    <dbReference type="NCBI Taxonomy" id="363863"/>
    <lineage>
        <taxon>Bacteria</taxon>
        <taxon>Bacillati</taxon>
        <taxon>Actinomycetota</taxon>
        <taxon>Actinomycetes</taxon>
        <taxon>Propionibacteriales</taxon>
        <taxon>Propionibacteriaceae</taxon>
        <taxon>Microlunatus</taxon>
    </lineage>
</organism>
<keyword evidence="4" id="KW-0804">Transcription</keyword>
<proteinExistence type="predicted"/>
<dbReference type="Proteomes" id="UP001501490">
    <property type="component" value="Unassembled WGS sequence"/>
</dbReference>
<evidence type="ECO:0000256" key="5">
    <source>
        <dbReference type="PROSITE-ProRule" id="PRU00335"/>
    </source>
</evidence>
<evidence type="ECO:0000256" key="3">
    <source>
        <dbReference type="ARBA" id="ARBA00023125"/>
    </source>
</evidence>
<sequence length="218" mass="23154">MDSIVAAGLEILAAEGADAVTMRAVAGKLGTGAASLYAHVRDKGELHALLLDAVIGEVDVPEADPARWREQIKQFCWGQYRAMVRHPGIAAVSLAHIPTGPNALRCSEGMLAILTAGGLSKLVAGLAVDLLTQYTTAVAYEDTLWWVRAEDGNDPFASEGSVVAQAKAYFAGLPPAEYPMITSMVEELTTGDGDARFQFGLDMIVAGLDNLRDWRLPG</sequence>
<dbReference type="InterPro" id="IPR009057">
    <property type="entry name" value="Homeodomain-like_sf"/>
</dbReference>
<keyword evidence="3 5" id="KW-0238">DNA-binding</keyword>
<protein>
    <submittedName>
        <fullName evidence="7">TetR family transcriptional regulator ActII</fullName>
    </submittedName>
</protein>
<dbReference type="Pfam" id="PF02909">
    <property type="entry name" value="TetR_C_1"/>
    <property type="match status" value="1"/>
</dbReference>
<evidence type="ECO:0000256" key="2">
    <source>
        <dbReference type="ARBA" id="ARBA00023015"/>
    </source>
</evidence>
<evidence type="ECO:0000259" key="6">
    <source>
        <dbReference type="PROSITE" id="PS50977"/>
    </source>
</evidence>
<dbReference type="InterPro" id="IPR036271">
    <property type="entry name" value="Tet_transcr_reg_TetR-rel_C_sf"/>
</dbReference>
<dbReference type="PANTHER" id="PTHR30055">
    <property type="entry name" value="HTH-TYPE TRANSCRIPTIONAL REGULATOR RUTR"/>
    <property type="match status" value="1"/>
</dbReference>
<name>A0ABP7A7J2_9ACTN</name>
<reference evidence="8" key="1">
    <citation type="journal article" date="2019" name="Int. J. Syst. Evol. Microbiol.">
        <title>The Global Catalogue of Microorganisms (GCM) 10K type strain sequencing project: providing services to taxonomists for standard genome sequencing and annotation.</title>
        <authorList>
            <consortium name="The Broad Institute Genomics Platform"/>
            <consortium name="The Broad Institute Genome Sequencing Center for Infectious Disease"/>
            <person name="Wu L."/>
            <person name="Ma J."/>
        </authorList>
    </citation>
    <scope>NUCLEOTIDE SEQUENCE [LARGE SCALE GENOMIC DNA]</scope>
    <source>
        <strain evidence="8">JCM 16929</strain>
    </source>
</reference>
<feature type="domain" description="HTH tetR-type" evidence="6">
    <location>
        <begin position="1"/>
        <end position="58"/>
    </location>
</feature>
<keyword evidence="2" id="KW-0805">Transcription regulation</keyword>
<evidence type="ECO:0000256" key="1">
    <source>
        <dbReference type="ARBA" id="ARBA00022491"/>
    </source>
</evidence>
<dbReference type="InterPro" id="IPR001647">
    <property type="entry name" value="HTH_TetR"/>
</dbReference>
<evidence type="ECO:0000256" key="4">
    <source>
        <dbReference type="ARBA" id="ARBA00023163"/>
    </source>
</evidence>
<dbReference type="PANTHER" id="PTHR30055:SF151">
    <property type="entry name" value="TRANSCRIPTIONAL REGULATORY PROTEIN"/>
    <property type="match status" value="1"/>
</dbReference>
<dbReference type="InterPro" id="IPR004111">
    <property type="entry name" value="Repressor_TetR_C"/>
</dbReference>
<dbReference type="Gene3D" id="1.10.357.10">
    <property type="entry name" value="Tetracycline Repressor, domain 2"/>
    <property type="match status" value="1"/>
</dbReference>
<evidence type="ECO:0000313" key="7">
    <source>
        <dbReference type="EMBL" id="GAA3626482.1"/>
    </source>
</evidence>
<dbReference type="SUPFAM" id="SSF48498">
    <property type="entry name" value="Tetracyclin repressor-like, C-terminal domain"/>
    <property type="match status" value="1"/>
</dbReference>
<dbReference type="EMBL" id="BAABAB010000022">
    <property type="protein sequence ID" value="GAA3626482.1"/>
    <property type="molecule type" value="Genomic_DNA"/>
</dbReference>
<keyword evidence="8" id="KW-1185">Reference proteome</keyword>
<dbReference type="Pfam" id="PF00440">
    <property type="entry name" value="TetR_N"/>
    <property type="match status" value="1"/>
</dbReference>
<dbReference type="PRINTS" id="PR00400">
    <property type="entry name" value="TETREPRESSOR"/>
</dbReference>
<dbReference type="PROSITE" id="PS50977">
    <property type="entry name" value="HTH_TETR_2"/>
    <property type="match status" value="1"/>
</dbReference>
<comment type="caution">
    <text evidence="7">The sequence shown here is derived from an EMBL/GenBank/DDBJ whole genome shotgun (WGS) entry which is preliminary data.</text>
</comment>
<dbReference type="InterPro" id="IPR050109">
    <property type="entry name" value="HTH-type_TetR-like_transc_reg"/>
</dbReference>